<feature type="compositionally biased region" description="Basic and acidic residues" evidence="1">
    <location>
        <begin position="177"/>
        <end position="188"/>
    </location>
</feature>
<dbReference type="Proteomes" id="UP000233597">
    <property type="component" value="Unassembled WGS sequence"/>
</dbReference>
<name>A0A2N3KJT9_9PROT</name>
<feature type="compositionally biased region" description="Polar residues" evidence="1">
    <location>
        <begin position="70"/>
        <end position="80"/>
    </location>
</feature>
<dbReference type="EMBL" id="NWTK01000015">
    <property type="protein sequence ID" value="PKR50780.1"/>
    <property type="molecule type" value="Genomic_DNA"/>
</dbReference>
<gene>
    <name evidence="2" type="ORF">COO20_20295</name>
</gene>
<feature type="region of interest" description="Disordered" evidence="1">
    <location>
        <begin position="177"/>
        <end position="198"/>
    </location>
</feature>
<feature type="region of interest" description="Disordered" evidence="1">
    <location>
        <begin position="58"/>
        <end position="82"/>
    </location>
</feature>
<evidence type="ECO:0000256" key="1">
    <source>
        <dbReference type="SAM" id="MobiDB-lite"/>
    </source>
</evidence>
<evidence type="ECO:0000313" key="2">
    <source>
        <dbReference type="EMBL" id="PKR50780.1"/>
    </source>
</evidence>
<evidence type="ECO:0000313" key="3">
    <source>
        <dbReference type="Proteomes" id="UP000233597"/>
    </source>
</evidence>
<protein>
    <submittedName>
        <fullName evidence="2">Uncharacterized protein</fullName>
    </submittedName>
</protein>
<reference evidence="2 3" key="1">
    <citation type="submission" date="2017-09" db="EMBL/GenBank/DDBJ databases">
        <title>Biodiversity and function of Thalassospira species in the particle-attached aromatic-hydrocarbon-degrading consortia from the surface seawater of the South China Sea.</title>
        <authorList>
            <person name="Dong C."/>
            <person name="Liu R."/>
            <person name="Shao Z."/>
        </authorList>
    </citation>
    <scope>NUCLEOTIDE SEQUENCE [LARGE SCALE GENOMIC DNA]</scope>
    <source>
        <strain evidence="2 3">CSC1P2</strain>
    </source>
</reference>
<comment type="caution">
    <text evidence="2">The sequence shown here is derived from an EMBL/GenBank/DDBJ whole genome shotgun (WGS) entry which is preliminary data.</text>
</comment>
<dbReference type="AlphaFoldDB" id="A0A2N3KJT9"/>
<organism evidence="2 3">
    <name type="scientific">Thalassospira marina</name>
    <dbReference type="NCBI Taxonomy" id="2048283"/>
    <lineage>
        <taxon>Bacteria</taxon>
        <taxon>Pseudomonadati</taxon>
        <taxon>Pseudomonadota</taxon>
        <taxon>Alphaproteobacteria</taxon>
        <taxon>Rhodospirillales</taxon>
        <taxon>Thalassospiraceae</taxon>
        <taxon>Thalassospira</taxon>
    </lineage>
</organism>
<feature type="compositionally biased region" description="Acidic residues" evidence="1">
    <location>
        <begin position="189"/>
        <end position="198"/>
    </location>
</feature>
<proteinExistence type="predicted"/>
<accession>A0A2N3KJT9</accession>
<sequence>MIGVSKARVSQLISEGKISGEALRGDGRSAKIVVAVATAQLKATLDIDQRAANGRADLSSDEPVFDDLSSGESDTAQRPLSTDDLYKQERLRKLQDENEERLEKRREKRGIYVRSDAMRSTVLRHVGAMIDGIEADLGQWAEELAAETDGSIKKIKHILRTQFRETRTKLARHNRELQNELPEYHEEAIGSEDDAGAS</sequence>